<dbReference type="STRING" id="1077348.A0A2G8STI9"/>
<sequence length="500" mass="56270">MQLGYTRNVEPTSARVIAQCANNDKIVISALKQGKAKGLNGLGAIEKLGNANGHPNSLWKNYTLARLDKISPKVYSSCTAPRSTNRGGSRKRPSPGGPIPPQRPQRAASSSNCTGIYNSADLNCFMDKSVRRDNQVYQPFCPMSEQDRLPANIQIRSRRGGPIPEYHAGTLIAPLAPSSRPKPPVRDPDHDYESHRFTDEDKIFFIHFLKWYLGQGRGARIPERDDLYRLLARQTPHHNAEAWRRHWDDAPELPDKIYIEARKRADDAALARSASLSPSSDEDGSEDGSDVEDDGLFEESTSPVLNQVQRISPTQRHPQKAARRFRVVEEDLRDMARYKYERRDVWDQLPNIKARWKEFAKRPQNCQRSLQGWYAISRGHHEEINRYYKEYADAACDERSELDVESELEYVDVATSDQCDTGSRSGSSSTSSGPSTQASDEASTLPGSKTVPLKRERTESETATACSLGNAEEDFQFPAAKRMKEEEEDEKPELSVVDSD</sequence>
<feature type="compositionally biased region" description="Low complexity" evidence="1">
    <location>
        <begin position="421"/>
        <end position="436"/>
    </location>
</feature>
<comment type="caution">
    <text evidence="2">The sequence shown here is derived from an EMBL/GenBank/DDBJ whole genome shotgun (WGS) entry which is preliminary data.</text>
</comment>
<feature type="compositionally biased region" description="Polar residues" evidence="1">
    <location>
        <begin position="299"/>
        <end position="316"/>
    </location>
</feature>
<feature type="compositionally biased region" description="Polar residues" evidence="1">
    <location>
        <begin position="76"/>
        <end position="85"/>
    </location>
</feature>
<evidence type="ECO:0000256" key="1">
    <source>
        <dbReference type="SAM" id="MobiDB-lite"/>
    </source>
</evidence>
<feature type="compositionally biased region" description="Polar residues" evidence="1">
    <location>
        <begin position="437"/>
        <end position="447"/>
    </location>
</feature>
<feature type="compositionally biased region" description="Acidic residues" evidence="1">
    <location>
        <begin position="280"/>
        <end position="297"/>
    </location>
</feature>
<dbReference type="Proteomes" id="UP000230002">
    <property type="component" value="Unassembled WGS sequence"/>
</dbReference>
<feature type="compositionally biased region" description="Low complexity" evidence="1">
    <location>
        <begin position="270"/>
        <end position="279"/>
    </location>
</feature>
<name>A0A2G8STI9_9APHY</name>
<accession>A0A2G8STI9</accession>
<proteinExistence type="predicted"/>
<organism evidence="2 3">
    <name type="scientific">Ganoderma sinense ZZ0214-1</name>
    <dbReference type="NCBI Taxonomy" id="1077348"/>
    <lineage>
        <taxon>Eukaryota</taxon>
        <taxon>Fungi</taxon>
        <taxon>Dikarya</taxon>
        <taxon>Basidiomycota</taxon>
        <taxon>Agaricomycotina</taxon>
        <taxon>Agaricomycetes</taxon>
        <taxon>Polyporales</taxon>
        <taxon>Polyporaceae</taxon>
        <taxon>Ganoderma</taxon>
    </lineage>
</organism>
<feature type="region of interest" description="Disordered" evidence="1">
    <location>
        <begin position="270"/>
        <end position="322"/>
    </location>
</feature>
<keyword evidence="3" id="KW-1185">Reference proteome</keyword>
<dbReference type="AlphaFoldDB" id="A0A2G8STI9"/>
<feature type="region of interest" description="Disordered" evidence="1">
    <location>
        <begin position="76"/>
        <end position="112"/>
    </location>
</feature>
<dbReference type="OrthoDB" id="3194584at2759"/>
<dbReference type="EMBL" id="AYKW01000001">
    <property type="protein sequence ID" value="PIL37074.1"/>
    <property type="molecule type" value="Genomic_DNA"/>
</dbReference>
<evidence type="ECO:0000313" key="2">
    <source>
        <dbReference type="EMBL" id="PIL37074.1"/>
    </source>
</evidence>
<protein>
    <submittedName>
        <fullName evidence="2">Uncharacterized protein</fullName>
    </submittedName>
</protein>
<feature type="region of interest" description="Disordered" evidence="1">
    <location>
        <begin position="413"/>
        <end position="500"/>
    </location>
</feature>
<gene>
    <name evidence="2" type="ORF">GSI_00766</name>
</gene>
<evidence type="ECO:0000313" key="3">
    <source>
        <dbReference type="Proteomes" id="UP000230002"/>
    </source>
</evidence>
<reference evidence="2 3" key="1">
    <citation type="journal article" date="2015" name="Sci. Rep.">
        <title>Chromosome-level genome map provides insights into diverse defense mechanisms in the medicinal fungus Ganoderma sinense.</title>
        <authorList>
            <person name="Zhu Y."/>
            <person name="Xu J."/>
            <person name="Sun C."/>
            <person name="Zhou S."/>
            <person name="Xu H."/>
            <person name="Nelson D.R."/>
            <person name="Qian J."/>
            <person name="Song J."/>
            <person name="Luo H."/>
            <person name="Xiang L."/>
            <person name="Li Y."/>
            <person name="Xu Z."/>
            <person name="Ji A."/>
            <person name="Wang L."/>
            <person name="Lu S."/>
            <person name="Hayward A."/>
            <person name="Sun W."/>
            <person name="Li X."/>
            <person name="Schwartz D.C."/>
            <person name="Wang Y."/>
            <person name="Chen S."/>
        </authorList>
    </citation>
    <scope>NUCLEOTIDE SEQUENCE [LARGE SCALE GENOMIC DNA]</scope>
    <source>
        <strain evidence="2 3">ZZ0214-1</strain>
    </source>
</reference>